<proteinExistence type="predicted"/>
<keyword evidence="2" id="KW-1185">Reference proteome</keyword>
<sequence>MTTDTGIPAEAIEHLRAVQAARDAAQNERFVAEGEQVAARFAAEQRKIVTPEAQERLRRRGSELRLPENAGLDAKNRRAAAMRAYATELGVDLVALDRMRADFATRARALNELGRTGGVELTWKGEAEDAERTSAKRNYDGWWDPGYSWSSSRPGDFAIWNADTYFDTVTNRTGSHIRYRQRETGDKTTCSMSWRNGYMVLYTPSVSGGVVVDIDLACQISRFFIDTDNEPGSSACDVSLTQSVQIEFYHSWADAVPVETRVEHIAVTGTSNPENWQDYTAVPAWKLLHARIPSFKTYQAGHQLAIFVSTRNQATGIKLDDTRLTAGVNAAYYVDDIVVSRLI</sequence>
<gene>
    <name evidence="1" type="ORF">HNR61_006678</name>
</gene>
<dbReference type="AlphaFoldDB" id="A0A7W3LVC4"/>
<evidence type="ECO:0000313" key="2">
    <source>
        <dbReference type="Proteomes" id="UP000572680"/>
    </source>
</evidence>
<dbReference type="EMBL" id="JACJIA010000010">
    <property type="protein sequence ID" value="MBA8955021.1"/>
    <property type="molecule type" value="Genomic_DNA"/>
</dbReference>
<name>A0A7W3LVC4_ACTNM</name>
<comment type="caution">
    <text evidence="1">The sequence shown here is derived from an EMBL/GenBank/DDBJ whole genome shotgun (WGS) entry which is preliminary data.</text>
</comment>
<organism evidence="1 2">
    <name type="scientific">Actinomadura namibiensis</name>
    <dbReference type="NCBI Taxonomy" id="182080"/>
    <lineage>
        <taxon>Bacteria</taxon>
        <taxon>Bacillati</taxon>
        <taxon>Actinomycetota</taxon>
        <taxon>Actinomycetes</taxon>
        <taxon>Streptosporangiales</taxon>
        <taxon>Thermomonosporaceae</taxon>
        <taxon>Actinomadura</taxon>
    </lineage>
</organism>
<accession>A0A7W3LVC4</accession>
<dbReference type="RefSeq" id="WP_182847037.1">
    <property type="nucleotide sequence ID" value="NZ_BAAALP010000071.1"/>
</dbReference>
<dbReference type="Proteomes" id="UP000572680">
    <property type="component" value="Unassembled WGS sequence"/>
</dbReference>
<evidence type="ECO:0000313" key="1">
    <source>
        <dbReference type="EMBL" id="MBA8955021.1"/>
    </source>
</evidence>
<reference evidence="1 2" key="1">
    <citation type="submission" date="2020-08" db="EMBL/GenBank/DDBJ databases">
        <title>Genomic Encyclopedia of Type Strains, Phase IV (KMG-IV): sequencing the most valuable type-strain genomes for metagenomic binning, comparative biology and taxonomic classification.</title>
        <authorList>
            <person name="Goeker M."/>
        </authorList>
    </citation>
    <scope>NUCLEOTIDE SEQUENCE [LARGE SCALE GENOMIC DNA]</scope>
    <source>
        <strain evidence="1 2">DSM 44197</strain>
    </source>
</reference>
<protein>
    <submittedName>
        <fullName evidence="1">Uncharacterized protein</fullName>
    </submittedName>
</protein>